<name>A0ABR0QZW3_GOSAR</name>
<keyword evidence="2" id="KW-0472">Membrane</keyword>
<keyword evidence="2" id="KW-0812">Transmembrane</keyword>
<reference evidence="3 4" key="1">
    <citation type="submission" date="2023-03" db="EMBL/GenBank/DDBJ databases">
        <title>WGS of Gossypium arboreum.</title>
        <authorList>
            <person name="Yu D."/>
        </authorList>
    </citation>
    <scope>NUCLEOTIDE SEQUENCE [LARGE SCALE GENOMIC DNA]</scope>
    <source>
        <tissue evidence="3">Leaf</tissue>
    </source>
</reference>
<accession>A0ABR0QZW3</accession>
<organism evidence="3 4">
    <name type="scientific">Gossypium arboreum</name>
    <name type="common">Tree cotton</name>
    <name type="synonym">Gossypium nanking</name>
    <dbReference type="NCBI Taxonomy" id="29729"/>
    <lineage>
        <taxon>Eukaryota</taxon>
        <taxon>Viridiplantae</taxon>
        <taxon>Streptophyta</taxon>
        <taxon>Embryophyta</taxon>
        <taxon>Tracheophyta</taxon>
        <taxon>Spermatophyta</taxon>
        <taxon>Magnoliopsida</taxon>
        <taxon>eudicotyledons</taxon>
        <taxon>Gunneridae</taxon>
        <taxon>Pentapetalae</taxon>
        <taxon>rosids</taxon>
        <taxon>malvids</taxon>
        <taxon>Malvales</taxon>
        <taxon>Malvaceae</taxon>
        <taxon>Malvoideae</taxon>
        <taxon>Gossypium</taxon>
    </lineage>
</organism>
<comment type="caution">
    <text evidence="3">The sequence shown here is derived from an EMBL/GenBank/DDBJ whole genome shotgun (WGS) entry which is preliminary data.</text>
</comment>
<dbReference type="EMBL" id="JARKNE010000001">
    <property type="protein sequence ID" value="KAK5844504.1"/>
    <property type="molecule type" value="Genomic_DNA"/>
</dbReference>
<proteinExistence type="predicted"/>
<evidence type="ECO:0000313" key="3">
    <source>
        <dbReference type="EMBL" id="KAK5844504.1"/>
    </source>
</evidence>
<protein>
    <submittedName>
        <fullName evidence="3">Uncharacterized protein</fullName>
    </submittedName>
</protein>
<evidence type="ECO:0000256" key="2">
    <source>
        <dbReference type="SAM" id="Phobius"/>
    </source>
</evidence>
<gene>
    <name evidence="3" type="ORF">PVK06_000644</name>
</gene>
<sequence length="84" mass="9171">MPLKGSPMAETAGRFPSPTSKRSSRRMRAGGGEVVQVEAPRVCCFLVFFLLVVWARVGWVLMGPGYLSKCLRYLISIPASPLEG</sequence>
<feature type="transmembrane region" description="Helical" evidence="2">
    <location>
        <begin position="39"/>
        <end position="62"/>
    </location>
</feature>
<keyword evidence="4" id="KW-1185">Reference proteome</keyword>
<evidence type="ECO:0000256" key="1">
    <source>
        <dbReference type="SAM" id="MobiDB-lite"/>
    </source>
</evidence>
<evidence type="ECO:0000313" key="4">
    <source>
        <dbReference type="Proteomes" id="UP001358586"/>
    </source>
</evidence>
<keyword evidence="2" id="KW-1133">Transmembrane helix</keyword>
<feature type="region of interest" description="Disordered" evidence="1">
    <location>
        <begin position="1"/>
        <end position="27"/>
    </location>
</feature>
<dbReference type="Proteomes" id="UP001358586">
    <property type="component" value="Chromosome 1"/>
</dbReference>